<proteinExistence type="predicted"/>
<name>A0A6A6QXC6_9PEZI</name>
<gene>
    <name evidence="2" type="ORF">BU16DRAFT_617135</name>
</gene>
<evidence type="ECO:0000313" key="3">
    <source>
        <dbReference type="Proteomes" id="UP000799750"/>
    </source>
</evidence>
<feature type="region of interest" description="Disordered" evidence="1">
    <location>
        <begin position="497"/>
        <end position="524"/>
    </location>
</feature>
<feature type="region of interest" description="Disordered" evidence="1">
    <location>
        <begin position="133"/>
        <end position="152"/>
    </location>
</feature>
<dbReference type="Proteomes" id="UP000799750">
    <property type="component" value="Unassembled WGS sequence"/>
</dbReference>
<feature type="compositionally biased region" description="Basic and acidic residues" evidence="1">
    <location>
        <begin position="378"/>
        <end position="391"/>
    </location>
</feature>
<dbReference type="OrthoDB" id="3801063at2759"/>
<evidence type="ECO:0000313" key="2">
    <source>
        <dbReference type="EMBL" id="KAF2497108.1"/>
    </source>
</evidence>
<feature type="compositionally biased region" description="Polar residues" evidence="1">
    <location>
        <begin position="102"/>
        <end position="112"/>
    </location>
</feature>
<keyword evidence="3" id="KW-1185">Reference proteome</keyword>
<evidence type="ECO:0000256" key="1">
    <source>
        <dbReference type="SAM" id="MobiDB-lite"/>
    </source>
</evidence>
<reference evidence="2" key="1">
    <citation type="journal article" date="2020" name="Stud. Mycol.">
        <title>101 Dothideomycetes genomes: a test case for predicting lifestyles and emergence of pathogens.</title>
        <authorList>
            <person name="Haridas S."/>
            <person name="Albert R."/>
            <person name="Binder M."/>
            <person name="Bloem J."/>
            <person name="Labutti K."/>
            <person name="Salamov A."/>
            <person name="Andreopoulos B."/>
            <person name="Baker S."/>
            <person name="Barry K."/>
            <person name="Bills G."/>
            <person name="Bluhm B."/>
            <person name="Cannon C."/>
            <person name="Castanera R."/>
            <person name="Culley D."/>
            <person name="Daum C."/>
            <person name="Ezra D."/>
            <person name="Gonzalez J."/>
            <person name="Henrissat B."/>
            <person name="Kuo A."/>
            <person name="Liang C."/>
            <person name="Lipzen A."/>
            <person name="Lutzoni F."/>
            <person name="Magnuson J."/>
            <person name="Mondo S."/>
            <person name="Nolan M."/>
            <person name="Ohm R."/>
            <person name="Pangilinan J."/>
            <person name="Park H.-J."/>
            <person name="Ramirez L."/>
            <person name="Alfaro M."/>
            <person name="Sun H."/>
            <person name="Tritt A."/>
            <person name="Yoshinaga Y."/>
            <person name="Zwiers L.-H."/>
            <person name="Turgeon B."/>
            <person name="Goodwin S."/>
            <person name="Spatafora J."/>
            <person name="Crous P."/>
            <person name="Grigoriev I."/>
        </authorList>
    </citation>
    <scope>NUCLEOTIDE SEQUENCE</scope>
    <source>
        <strain evidence="2">CBS 269.34</strain>
    </source>
</reference>
<accession>A0A6A6QXC6</accession>
<organism evidence="2 3">
    <name type="scientific">Lophium mytilinum</name>
    <dbReference type="NCBI Taxonomy" id="390894"/>
    <lineage>
        <taxon>Eukaryota</taxon>
        <taxon>Fungi</taxon>
        <taxon>Dikarya</taxon>
        <taxon>Ascomycota</taxon>
        <taxon>Pezizomycotina</taxon>
        <taxon>Dothideomycetes</taxon>
        <taxon>Pleosporomycetidae</taxon>
        <taxon>Mytilinidiales</taxon>
        <taxon>Mytilinidiaceae</taxon>
        <taxon>Lophium</taxon>
    </lineage>
</organism>
<feature type="compositionally biased region" description="Polar residues" evidence="1">
    <location>
        <begin position="393"/>
        <end position="407"/>
    </location>
</feature>
<feature type="region of interest" description="Disordered" evidence="1">
    <location>
        <begin position="378"/>
        <end position="415"/>
    </location>
</feature>
<feature type="region of interest" description="Disordered" evidence="1">
    <location>
        <begin position="85"/>
        <end position="121"/>
    </location>
</feature>
<dbReference type="AlphaFoldDB" id="A0A6A6QXC6"/>
<feature type="compositionally biased region" description="Polar residues" evidence="1">
    <location>
        <begin position="499"/>
        <end position="518"/>
    </location>
</feature>
<dbReference type="EMBL" id="MU004187">
    <property type="protein sequence ID" value="KAF2497108.1"/>
    <property type="molecule type" value="Genomic_DNA"/>
</dbReference>
<sequence>MASKRKASYIENELWIEQPRDPSPKKARVARIEVPAASRALCELPLNVFGGPHGTQQSRLYTNNHSNTANVFPASNNQPSTIAVKGSRKLAKTGKRDGRTGQGSNTINGQTTSNNLLAQGLGSSGLSRGGVHSIDVPSQFAPENSFGPPATTGPLGFNPAPFPENKVILDNFPAFERHFGDSITAHQWRQSKTRAPFVNPNDDPTIPIIKTDLLLWVEMLYKMIVNQDEIRDHLNSEKYKTYVRLAKTTSANIEVACHNLIIETLMLCENGFQLADSRLDLAKPGDWSTTSPGEFENMGDQDLQCFMRMIKICYALKHEKTICAEVLSGCFGDRWVRQFVNAPIEWRRRKGSNRRNNDAKPERAVRLAEDNLKRAAKEAEACTAPELERPASNDASGQTSAAKTVSTKAEKQTEPSMTAVLQEAYALGITIPDLYLGLLVEDQEAYQQDASQHPLAAAPAPATSLSDPIAQLPAAYLPKIGCFAAPESREEMARRYRRSQSTPNAPQNTLKVSKQNNGPKLAKRGSVEPNIQAVPGTSHASGNLYTSFASNSYGLASDTVTSEFQSASYSFSQHQAPFLGHHFQQQTAPQDEFQFGSFSNQFQVSAADFGLQQQFELQDEFQSAGSLSNDAQAPILGNSVQLEADQWLQNQLPVEPSQFWDFIFGDDK</sequence>
<protein>
    <submittedName>
        <fullName evidence="2">Uncharacterized protein</fullName>
    </submittedName>
</protein>